<protein>
    <submittedName>
        <fullName evidence="4">Uncharacterized protein</fullName>
    </submittedName>
</protein>
<gene>
    <name evidence="4" type="ORF">TrCOL_g5850</name>
</gene>
<dbReference type="SMART" id="SM00233">
    <property type="entry name" value="PH"/>
    <property type="match status" value="1"/>
</dbReference>
<sequence length="421" mass="47214">MHLTQKDINNAVVDCERQLAKTRMRLKAIQGLKLVSPTSNEEDSVILRKKVRMKGFEDENNIALNLGVGGRGDAESGGGRKTGRRASLSNKVHEKIKDRIIRTFNLDASRGLVMMRENGFGRTPEQTARFLLNTGGLNREMIGKALGSFGARADDERGRESLRLFSEGIEMEGLPFLVCLRRYLSRFKLPGEAQMVDRILESFARAYCKVNPDAFGGGASVVHGVAFAVVILNTDLHSQNLHKKSHTRMTKAQFCDNTRHMEGCEGLSLEFLENMYDDIAGDEIVHQENRADLHGNLFSDSVKEGWMKKKAPGIAVTSWRRRWFILTKNPPQLTYFEDDKTSDPKGYIPMVDVGVRKTDKTKHKKGIELFPKNGGMLKSAKYLRGELVVGEHQIAELKAESMDECWEWLAAINDVLTAGTN</sequence>
<reference evidence="5" key="1">
    <citation type="journal article" date="2023" name="Commun. Biol.">
        <title>Genome analysis of Parmales, the sister group of diatoms, reveals the evolutionary specialization of diatoms from phago-mixotrophs to photoautotrophs.</title>
        <authorList>
            <person name="Ban H."/>
            <person name="Sato S."/>
            <person name="Yoshikawa S."/>
            <person name="Yamada K."/>
            <person name="Nakamura Y."/>
            <person name="Ichinomiya M."/>
            <person name="Sato N."/>
            <person name="Blanc-Mathieu R."/>
            <person name="Endo H."/>
            <person name="Kuwata A."/>
            <person name="Ogata H."/>
        </authorList>
    </citation>
    <scope>NUCLEOTIDE SEQUENCE [LARGE SCALE GENOMIC DNA]</scope>
</reference>
<dbReference type="CDD" id="cd00171">
    <property type="entry name" value="Sec7"/>
    <property type="match status" value="1"/>
</dbReference>
<feature type="compositionally biased region" description="Gly residues" evidence="1">
    <location>
        <begin position="69"/>
        <end position="80"/>
    </location>
</feature>
<dbReference type="InterPro" id="IPR035999">
    <property type="entry name" value="Sec7_dom_sf"/>
</dbReference>
<proteinExistence type="predicted"/>
<dbReference type="PANTHER" id="PTHR10663:SF395">
    <property type="entry name" value="SEC7 DOMAIN CONTAINING PROTEIN"/>
    <property type="match status" value="1"/>
</dbReference>
<evidence type="ECO:0000313" key="5">
    <source>
        <dbReference type="Proteomes" id="UP001165065"/>
    </source>
</evidence>
<dbReference type="SMART" id="SM00222">
    <property type="entry name" value="Sec7"/>
    <property type="match status" value="1"/>
</dbReference>
<dbReference type="PANTHER" id="PTHR10663">
    <property type="entry name" value="GUANYL-NUCLEOTIDE EXCHANGE FACTOR"/>
    <property type="match status" value="1"/>
</dbReference>
<dbReference type="Pfam" id="PF00169">
    <property type="entry name" value="PH"/>
    <property type="match status" value="1"/>
</dbReference>
<dbReference type="OrthoDB" id="430364at2759"/>
<dbReference type="Proteomes" id="UP001165065">
    <property type="component" value="Unassembled WGS sequence"/>
</dbReference>
<dbReference type="SUPFAM" id="SSF48425">
    <property type="entry name" value="Sec7 domain"/>
    <property type="match status" value="1"/>
</dbReference>
<dbReference type="InterPro" id="IPR023394">
    <property type="entry name" value="Sec7_C_sf"/>
</dbReference>
<keyword evidence="5" id="KW-1185">Reference proteome</keyword>
<dbReference type="GO" id="GO:0032012">
    <property type="term" value="P:regulation of ARF protein signal transduction"/>
    <property type="evidence" value="ECO:0007669"/>
    <property type="project" value="InterPro"/>
</dbReference>
<dbReference type="InterPro" id="IPR001849">
    <property type="entry name" value="PH_domain"/>
</dbReference>
<dbReference type="Gene3D" id="2.30.29.30">
    <property type="entry name" value="Pleckstrin-homology domain (PH domain)/Phosphotyrosine-binding domain (PTB)"/>
    <property type="match status" value="1"/>
</dbReference>
<dbReference type="GO" id="GO:0005085">
    <property type="term" value="F:guanyl-nucleotide exchange factor activity"/>
    <property type="evidence" value="ECO:0007669"/>
    <property type="project" value="InterPro"/>
</dbReference>
<comment type="caution">
    <text evidence="4">The sequence shown here is derived from an EMBL/GenBank/DDBJ whole genome shotgun (WGS) entry which is preliminary data.</text>
</comment>
<dbReference type="PROSITE" id="PS50190">
    <property type="entry name" value="SEC7"/>
    <property type="match status" value="1"/>
</dbReference>
<dbReference type="AlphaFoldDB" id="A0A9W7LEQ1"/>
<evidence type="ECO:0000259" key="2">
    <source>
        <dbReference type="PROSITE" id="PS50003"/>
    </source>
</evidence>
<dbReference type="InterPro" id="IPR011993">
    <property type="entry name" value="PH-like_dom_sf"/>
</dbReference>
<evidence type="ECO:0000256" key="1">
    <source>
        <dbReference type="SAM" id="MobiDB-lite"/>
    </source>
</evidence>
<dbReference type="PROSITE" id="PS50003">
    <property type="entry name" value="PH_DOMAIN"/>
    <property type="match status" value="1"/>
</dbReference>
<name>A0A9W7LEQ1_9STRA</name>
<dbReference type="InterPro" id="IPR000904">
    <property type="entry name" value="Sec7_dom"/>
</dbReference>
<evidence type="ECO:0000259" key="3">
    <source>
        <dbReference type="PROSITE" id="PS50190"/>
    </source>
</evidence>
<dbReference type="Gene3D" id="1.10.1000.11">
    <property type="entry name" value="Arf Nucleotide-binding Site Opener,domain 2"/>
    <property type="match status" value="1"/>
</dbReference>
<feature type="domain" description="PH" evidence="2">
    <location>
        <begin position="300"/>
        <end position="417"/>
    </location>
</feature>
<dbReference type="Gene3D" id="1.10.220.20">
    <property type="match status" value="1"/>
</dbReference>
<feature type="domain" description="SEC7" evidence="3">
    <location>
        <begin position="101"/>
        <end position="282"/>
    </location>
</feature>
<organism evidence="4 5">
    <name type="scientific">Triparma columacea</name>
    <dbReference type="NCBI Taxonomy" id="722753"/>
    <lineage>
        <taxon>Eukaryota</taxon>
        <taxon>Sar</taxon>
        <taxon>Stramenopiles</taxon>
        <taxon>Ochrophyta</taxon>
        <taxon>Bolidophyceae</taxon>
        <taxon>Parmales</taxon>
        <taxon>Triparmaceae</taxon>
        <taxon>Triparma</taxon>
    </lineage>
</organism>
<evidence type="ECO:0000313" key="4">
    <source>
        <dbReference type="EMBL" id="GMI47769.1"/>
    </source>
</evidence>
<dbReference type="SUPFAM" id="SSF50729">
    <property type="entry name" value="PH domain-like"/>
    <property type="match status" value="1"/>
</dbReference>
<dbReference type="Pfam" id="PF01369">
    <property type="entry name" value="Sec7"/>
    <property type="match status" value="1"/>
</dbReference>
<feature type="region of interest" description="Disordered" evidence="1">
    <location>
        <begin position="69"/>
        <end position="89"/>
    </location>
</feature>
<dbReference type="EMBL" id="BRYA01000358">
    <property type="protein sequence ID" value="GMI47769.1"/>
    <property type="molecule type" value="Genomic_DNA"/>
</dbReference>
<accession>A0A9W7LEQ1</accession>